<evidence type="ECO:0000256" key="1">
    <source>
        <dbReference type="ARBA" id="ARBA00022857"/>
    </source>
</evidence>
<evidence type="ECO:0000256" key="2">
    <source>
        <dbReference type="ARBA" id="ARBA00023002"/>
    </source>
</evidence>
<proteinExistence type="predicted"/>
<dbReference type="InterPro" id="IPR036291">
    <property type="entry name" value="NAD(P)-bd_dom_sf"/>
</dbReference>
<dbReference type="OrthoDB" id="15822at2759"/>
<dbReference type="PANTHER" id="PTHR48106:SF5">
    <property type="entry name" value="ZINC-CONTAINING ALCOHOL DEHYDROGENASE"/>
    <property type="match status" value="1"/>
</dbReference>
<dbReference type="Pfam" id="PF00107">
    <property type="entry name" value="ADH_zinc_N"/>
    <property type="match status" value="1"/>
</dbReference>
<dbReference type="KEGG" id="dpp:DICPUDRAFT_21472"/>
<accession>F0ZLN2</accession>
<dbReference type="GO" id="GO:0070402">
    <property type="term" value="F:NADPH binding"/>
    <property type="evidence" value="ECO:0000318"/>
    <property type="project" value="GO_Central"/>
</dbReference>
<keyword evidence="1" id="KW-0521">NADP</keyword>
<dbReference type="GeneID" id="10501754"/>
<dbReference type="PANTHER" id="PTHR48106">
    <property type="entry name" value="QUINONE OXIDOREDUCTASE PIG3-RELATED"/>
    <property type="match status" value="1"/>
</dbReference>
<organism evidence="4 5">
    <name type="scientific">Dictyostelium purpureum</name>
    <name type="common">Slime mold</name>
    <dbReference type="NCBI Taxonomy" id="5786"/>
    <lineage>
        <taxon>Eukaryota</taxon>
        <taxon>Amoebozoa</taxon>
        <taxon>Evosea</taxon>
        <taxon>Eumycetozoa</taxon>
        <taxon>Dictyostelia</taxon>
        <taxon>Dictyosteliales</taxon>
        <taxon>Dictyosteliaceae</taxon>
        <taxon>Dictyostelium</taxon>
    </lineage>
</organism>
<reference evidence="5" key="1">
    <citation type="journal article" date="2011" name="Genome Biol.">
        <title>Comparative genomics of the social amoebae Dictyostelium discoideum and Dictyostelium purpureum.</title>
        <authorList>
            <consortium name="US DOE Joint Genome Institute (JGI-PGF)"/>
            <person name="Sucgang R."/>
            <person name="Kuo A."/>
            <person name="Tian X."/>
            <person name="Salerno W."/>
            <person name="Parikh A."/>
            <person name="Feasley C.L."/>
            <person name="Dalin E."/>
            <person name="Tu H."/>
            <person name="Huang E."/>
            <person name="Barry K."/>
            <person name="Lindquist E."/>
            <person name="Shapiro H."/>
            <person name="Bruce D."/>
            <person name="Schmutz J."/>
            <person name="Salamov A."/>
            <person name="Fey P."/>
            <person name="Gaudet P."/>
            <person name="Anjard C."/>
            <person name="Babu M.M."/>
            <person name="Basu S."/>
            <person name="Bushmanova Y."/>
            <person name="van der Wel H."/>
            <person name="Katoh-Kurasawa M."/>
            <person name="Dinh C."/>
            <person name="Coutinho P.M."/>
            <person name="Saito T."/>
            <person name="Elias M."/>
            <person name="Schaap P."/>
            <person name="Kay R.R."/>
            <person name="Henrissat B."/>
            <person name="Eichinger L."/>
            <person name="Rivero F."/>
            <person name="Putnam N.H."/>
            <person name="West C.M."/>
            <person name="Loomis W.F."/>
            <person name="Chisholm R.L."/>
            <person name="Shaulsky G."/>
            <person name="Strassmann J.E."/>
            <person name="Queller D.C."/>
            <person name="Kuspa A."/>
            <person name="Grigoriev I.V."/>
        </authorList>
    </citation>
    <scope>NUCLEOTIDE SEQUENCE [LARGE SCALE GENOMIC DNA]</scope>
    <source>
        <strain evidence="5">QSDP1</strain>
    </source>
</reference>
<evidence type="ECO:0000313" key="5">
    <source>
        <dbReference type="Proteomes" id="UP000001064"/>
    </source>
</evidence>
<dbReference type="eggNOG" id="KOG1197">
    <property type="taxonomic scope" value="Eukaryota"/>
</dbReference>
<dbReference type="Pfam" id="PF08240">
    <property type="entry name" value="ADH_N"/>
    <property type="match status" value="1"/>
</dbReference>
<feature type="non-terminal residue" evidence="4">
    <location>
        <position position="202"/>
    </location>
</feature>
<feature type="non-terminal residue" evidence="4">
    <location>
        <position position="1"/>
    </location>
</feature>
<evidence type="ECO:0000313" key="4">
    <source>
        <dbReference type="EMBL" id="EGC35143.1"/>
    </source>
</evidence>
<evidence type="ECO:0000259" key="3">
    <source>
        <dbReference type="SMART" id="SM00829"/>
    </source>
</evidence>
<dbReference type="InterPro" id="IPR013149">
    <property type="entry name" value="ADH-like_C"/>
</dbReference>
<keyword evidence="2" id="KW-0560">Oxidoreductase</keyword>
<dbReference type="SUPFAM" id="SSF50129">
    <property type="entry name" value="GroES-like"/>
    <property type="match status" value="1"/>
</dbReference>
<dbReference type="InterPro" id="IPR020843">
    <property type="entry name" value="ER"/>
</dbReference>
<dbReference type="InterPro" id="IPR011032">
    <property type="entry name" value="GroES-like_sf"/>
</dbReference>
<name>F0ZLN2_DICPU</name>
<sequence>SNKTILFNKYGGTDVLYVDNLPIPEPGNNEVRIKNICIGIGRVEEIYRNGEIQGIDVKFPSSLGYEASGIVDSVGKDVKNFKVGDSVSALQNTSQDKYTTNGEYCIQPETSLVKNPSNVSHEQASSIWFSYLTAYFPLRNLKENDFILITAASSSTGLGAIQLSKILGAKVIATSRSNSKKQQLLDFGADYFVNTTDPVEFE</sequence>
<dbReference type="SUPFAM" id="SSF51735">
    <property type="entry name" value="NAD(P)-binding Rossmann-fold domains"/>
    <property type="match status" value="1"/>
</dbReference>
<dbReference type="SMART" id="SM00829">
    <property type="entry name" value="PKS_ER"/>
    <property type="match status" value="1"/>
</dbReference>
<dbReference type="GO" id="GO:0016651">
    <property type="term" value="F:oxidoreductase activity, acting on NAD(P)H"/>
    <property type="evidence" value="ECO:0000318"/>
    <property type="project" value="GO_Central"/>
</dbReference>
<protein>
    <recommendedName>
        <fullName evidence="3">Enoyl reductase (ER) domain-containing protein</fullName>
    </recommendedName>
</protein>
<dbReference type="InParanoid" id="F0ZLN2"/>
<dbReference type="Proteomes" id="UP000001064">
    <property type="component" value="Unassembled WGS sequence"/>
</dbReference>
<gene>
    <name evidence="4" type="ORF">DICPUDRAFT_21472</name>
</gene>
<dbReference type="AlphaFoldDB" id="F0ZLN2"/>
<dbReference type="STRING" id="5786.F0ZLN2"/>
<dbReference type="InterPro" id="IPR013154">
    <property type="entry name" value="ADH-like_N"/>
</dbReference>
<dbReference type="Gene3D" id="3.40.50.720">
    <property type="entry name" value="NAD(P)-binding Rossmann-like Domain"/>
    <property type="match status" value="1"/>
</dbReference>
<dbReference type="Gene3D" id="3.90.180.10">
    <property type="entry name" value="Medium-chain alcohol dehydrogenases, catalytic domain"/>
    <property type="match status" value="1"/>
</dbReference>
<keyword evidence="5" id="KW-1185">Reference proteome</keyword>
<feature type="domain" description="Enoyl reductase (ER)" evidence="3">
    <location>
        <begin position="11"/>
        <end position="199"/>
    </location>
</feature>
<dbReference type="VEuPathDB" id="AmoebaDB:DICPUDRAFT_21472"/>
<dbReference type="EMBL" id="GL871070">
    <property type="protein sequence ID" value="EGC35143.1"/>
    <property type="molecule type" value="Genomic_DNA"/>
</dbReference>
<dbReference type="RefSeq" id="XP_003288336.1">
    <property type="nucleotide sequence ID" value="XM_003288288.1"/>
</dbReference>